<feature type="compositionally biased region" description="Pro residues" evidence="1">
    <location>
        <begin position="13"/>
        <end position="26"/>
    </location>
</feature>
<evidence type="ECO:0000313" key="4">
    <source>
        <dbReference type="Proteomes" id="UP001165079"/>
    </source>
</evidence>
<dbReference type="RefSeq" id="WP_285667673.1">
    <property type="nucleotide sequence ID" value="NZ_BSTX01000009.1"/>
</dbReference>
<accession>A0A9W6SWN0</accession>
<proteinExistence type="predicted"/>
<feature type="transmembrane region" description="Helical" evidence="2">
    <location>
        <begin position="123"/>
        <end position="142"/>
    </location>
</feature>
<dbReference type="Proteomes" id="UP001165079">
    <property type="component" value="Unassembled WGS sequence"/>
</dbReference>
<dbReference type="AlphaFoldDB" id="A0A9W6SWN0"/>
<organism evidence="3 4">
    <name type="scientific">Actinorhabdospora filicis</name>
    <dbReference type="NCBI Taxonomy" id="1785913"/>
    <lineage>
        <taxon>Bacteria</taxon>
        <taxon>Bacillati</taxon>
        <taxon>Actinomycetota</taxon>
        <taxon>Actinomycetes</taxon>
        <taxon>Micromonosporales</taxon>
        <taxon>Micromonosporaceae</taxon>
        <taxon>Actinorhabdospora</taxon>
    </lineage>
</organism>
<feature type="compositionally biased region" description="Low complexity" evidence="1">
    <location>
        <begin position="1"/>
        <end position="12"/>
    </location>
</feature>
<keyword evidence="2" id="KW-1133">Transmembrane helix</keyword>
<name>A0A9W6SWN0_9ACTN</name>
<evidence type="ECO:0000256" key="2">
    <source>
        <dbReference type="SAM" id="Phobius"/>
    </source>
</evidence>
<feature type="transmembrane region" description="Helical" evidence="2">
    <location>
        <begin position="96"/>
        <end position="116"/>
    </location>
</feature>
<gene>
    <name evidence="3" type="ORF">Afil01_68980</name>
</gene>
<protein>
    <submittedName>
        <fullName evidence="3">Uncharacterized protein</fullName>
    </submittedName>
</protein>
<feature type="transmembrane region" description="Helical" evidence="2">
    <location>
        <begin position="71"/>
        <end position="90"/>
    </location>
</feature>
<evidence type="ECO:0000313" key="3">
    <source>
        <dbReference type="EMBL" id="GLZ82091.1"/>
    </source>
</evidence>
<dbReference type="EMBL" id="BSTX01000009">
    <property type="protein sequence ID" value="GLZ82091.1"/>
    <property type="molecule type" value="Genomic_DNA"/>
</dbReference>
<reference evidence="3" key="1">
    <citation type="submission" date="2023-03" db="EMBL/GenBank/DDBJ databases">
        <title>Actinorhabdospora filicis NBRC 111898.</title>
        <authorList>
            <person name="Ichikawa N."/>
            <person name="Sato H."/>
            <person name="Tonouchi N."/>
        </authorList>
    </citation>
    <scope>NUCLEOTIDE SEQUENCE</scope>
    <source>
        <strain evidence="3">NBRC 111898</strain>
    </source>
</reference>
<keyword evidence="4" id="KW-1185">Reference proteome</keyword>
<feature type="region of interest" description="Disordered" evidence="1">
    <location>
        <begin position="1"/>
        <end position="37"/>
    </location>
</feature>
<sequence length="154" mass="15912">MNDTSPWTAPDAPAAPRPPAYPPQAPAPVSWGGQAPRGRIGATSWAEPLPRSYAPVPQRPRYREALRITPGGIWSGAAVACGWFLISGLLATTLSAYVWVTAVAALVAWLAASLLARYGDRGAAAGVAVVTGMALGIAGLVVEVNAVGGDWILW</sequence>
<keyword evidence="2" id="KW-0812">Transmembrane</keyword>
<keyword evidence="2" id="KW-0472">Membrane</keyword>
<evidence type="ECO:0000256" key="1">
    <source>
        <dbReference type="SAM" id="MobiDB-lite"/>
    </source>
</evidence>
<comment type="caution">
    <text evidence="3">The sequence shown here is derived from an EMBL/GenBank/DDBJ whole genome shotgun (WGS) entry which is preliminary data.</text>
</comment>